<organism evidence="1 2">
    <name type="scientific">Paraburkholderia fynbosensis</name>
    <dbReference type="NCBI Taxonomy" id="1200993"/>
    <lineage>
        <taxon>Bacteria</taxon>
        <taxon>Pseudomonadati</taxon>
        <taxon>Pseudomonadota</taxon>
        <taxon>Betaproteobacteria</taxon>
        <taxon>Burkholderiales</taxon>
        <taxon>Burkholderiaceae</taxon>
        <taxon>Paraburkholderia</taxon>
    </lineage>
</organism>
<keyword evidence="2" id="KW-1185">Reference proteome</keyword>
<reference evidence="1 2" key="1">
    <citation type="submission" date="2020-04" db="EMBL/GenBank/DDBJ databases">
        <authorList>
            <person name="De Canck E."/>
        </authorList>
    </citation>
    <scope>NUCLEOTIDE SEQUENCE [LARGE SCALE GENOMIC DNA]</scope>
    <source>
        <strain evidence="1 2">LMG 27177</strain>
    </source>
</reference>
<evidence type="ECO:0000313" key="1">
    <source>
        <dbReference type="EMBL" id="CAB3810293.1"/>
    </source>
</evidence>
<name>A0A6J5H2Y9_9BURK</name>
<protein>
    <submittedName>
        <fullName evidence="1">Uncharacterized protein</fullName>
    </submittedName>
</protein>
<dbReference type="Proteomes" id="UP000494252">
    <property type="component" value="Unassembled WGS sequence"/>
</dbReference>
<dbReference type="EMBL" id="CADIKI010000034">
    <property type="protein sequence ID" value="CAB3810293.1"/>
    <property type="molecule type" value="Genomic_DNA"/>
</dbReference>
<dbReference type="AlphaFoldDB" id="A0A6J5H2Y9"/>
<sequence>MFNNLRISARLRLAFGILLLMLVVEAGFALRQLRTLNERIESIVDSGSVMVNTAQDMSREV</sequence>
<gene>
    <name evidence="1" type="ORF">LMG27177_07119</name>
</gene>
<accession>A0A6J5H2Y9</accession>
<proteinExistence type="predicted"/>
<evidence type="ECO:0000313" key="2">
    <source>
        <dbReference type="Proteomes" id="UP000494252"/>
    </source>
</evidence>
<dbReference type="RefSeq" id="WP_175166098.1">
    <property type="nucleotide sequence ID" value="NZ_CADIKI010000034.1"/>
</dbReference>